<dbReference type="Pfam" id="PF04082">
    <property type="entry name" value="Fungal_trans"/>
    <property type="match status" value="1"/>
</dbReference>
<proteinExistence type="predicted"/>
<reference evidence="6 7" key="1">
    <citation type="journal article" date="2015" name="Genome Announc.">
        <title>Draft Genome Sequence and Gene Annotation of the Entomopathogenic Fungus Verticillium hemipterigenum.</title>
        <authorList>
            <person name="Horn F."/>
            <person name="Habel A."/>
            <person name="Scharf D.H."/>
            <person name="Dworschak J."/>
            <person name="Brakhage A.A."/>
            <person name="Guthke R."/>
            <person name="Hertweck C."/>
            <person name="Linde J."/>
        </authorList>
    </citation>
    <scope>NUCLEOTIDE SEQUENCE [LARGE SCALE GENOMIC DNA]</scope>
</reference>
<evidence type="ECO:0000259" key="5">
    <source>
        <dbReference type="PROSITE" id="PS50048"/>
    </source>
</evidence>
<evidence type="ECO:0000256" key="3">
    <source>
        <dbReference type="ARBA" id="ARBA00023242"/>
    </source>
</evidence>
<dbReference type="InterPro" id="IPR001138">
    <property type="entry name" value="Zn2Cys6_DnaBD"/>
</dbReference>
<comment type="subcellular location">
    <subcellularLocation>
        <location evidence="1">Nucleus</location>
    </subcellularLocation>
</comment>
<evidence type="ECO:0000256" key="2">
    <source>
        <dbReference type="ARBA" id="ARBA00022723"/>
    </source>
</evidence>
<dbReference type="SMART" id="SM00066">
    <property type="entry name" value="GAL4"/>
    <property type="match status" value="2"/>
</dbReference>
<feature type="region of interest" description="Disordered" evidence="4">
    <location>
        <begin position="42"/>
        <end position="61"/>
    </location>
</feature>
<dbReference type="Gene3D" id="4.10.240.10">
    <property type="entry name" value="Zn(2)-C6 fungal-type DNA-binding domain"/>
    <property type="match status" value="2"/>
</dbReference>
<evidence type="ECO:0000313" key="6">
    <source>
        <dbReference type="EMBL" id="CEJ80434.1"/>
    </source>
</evidence>
<dbReference type="GO" id="GO:0006351">
    <property type="term" value="P:DNA-templated transcription"/>
    <property type="evidence" value="ECO:0007669"/>
    <property type="project" value="InterPro"/>
</dbReference>
<dbReference type="AlphaFoldDB" id="A0A0A1T508"/>
<dbReference type="InterPro" id="IPR050613">
    <property type="entry name" value="Sec_Metabolite_Reg"/>
</dbReference>
<dbReference type="Proteomes" id="UP000039046">
    <property type="component" value="Unassembled WGS sequence"/>
</dbReference>
<keyword evidence="7" id="KW-1185">Reference proteome</keyword>
<dbReference type="PROSITE" id="PS00463">
    <property type="entry name" value="ZN2_CY6_FUNGAL_1"/>
    <property type="match status" value="2"/>
</dbReference>
<keyword evidence="2" id="KW-0479">Metal-binding</keyword>
<dbReference type="EMBL" id="CDHN01000001">
    <property type="protein sequence ID" value="CEJ80434.1"/>
    <property type="molecule type" value="Genomic_DNA"/>
</dbReference>
<gene>
    <name evidence="6" type="ORF">VHEMI00614</name>
</gene>
<protein>
    <recommendedName>
        <fullName evidence="5">Zn(2)-C6 fungal-type domain-containing protein</fullName>
    </recommendedName>
</protein>
<dbReference type="PANTHER" id="PTHR31001">
    <property type="entry name" value="UNCHARACTERIZED TRANSCRIPTIONAL REGULATORY PROTEIN"/>
    <property type="match status" value="1"/>
</dbReference>
<dbReference type="InterPro" id="IPR007219">
    <property type="entry name" value="XnlR_reg_dom"/>
</dbReference>
<accession>A0A0A1T508</accession>
<dbReference type="GO" id="GO:0000981">
    <property type="term" value="F:DNA-binding transcription factor activity, RNA polymerase II-specific"/>
    <property type="evidence" value="ECO:0007669"/>
    <property type="project" value="InterPro"/>
</dbReference>
<feature type="domain" description="Zn(2)-C6 fungal-type" evidence="5">
    <location>
        <begin position="105"/>
        <end position="136"/>
    </location>
</feature>
<evidence type="ECO:0000256" key="4">
    <source>
        <dbReference type="SAM" id="MobiDB-lite"/>
    </source>
</evidence>
<evidence type="ECO:0000256" key="1">
    <source>
        <dbReference type="ARBA" id="ARBA00004123"/>
    </source>
</evidence>
<dbReference type="Pfam" id="PF00172">
    <property type="entry name" value="Zn_clus"/>
    <property type="match status" value="2"/>
</dbReference>
<sequence length="648" mass="73266">MPPYRQVKTCGRCRELKVRCDKQKPSCQRCSQAGAPCSFQNVLSPPSTSSSPENVQESHSDVPTPVLAPVAADQQSSHGIADQDYHGALSTGSSKSKKRQRACLSCVRCHRLKVKCDKKQPCTRCRQSGFGPQCAYTHRIDIAPVQREAGFDSLTVDDKNPHDVATSWHCRARGASHWKELLNKVKLLSRLVSPLLSEERHLESVAEGPTTNLILPINYPFNSPGASKYASTSAIWSIIQQHHRRCSRYIDRYMSIFHEIHPIVNKAEVKERVEEFWKNGASDDVSWLAQFCLILALGIFAETRDSNAARELCLAGEACLSQTAFMVRPSLSCLQTMCLMVMAKQMGNGTCWTIDSCWTLLGFVIRQAACLGLHRQPAPFTNLKPHALDEWRSGQTVWVTILYFSIQVSISSGMPSFMRADELLYSNEIFPWITGIQGASEQAWQTVVRTTAPMILEIVARVNSDNDHPSYRETMDYNTQIRQSMGIIDSYDLPESLRIAFDIHFRRVLLILHRRYALELDGPYAYSVSYWASLECSLAILVHQREMSDDKTAKSDMYMASRFFMLDFFGAALTASIHLLREDALLADGVGIPPRQTILSTLQDCVDIWAVERTQSVCFRSGYRLLKEVLKLLYDRDKGRDWRERAIM</sequence>
<dbReference type="HOGENOM" id="CLU_021747_1_0_1"/>
<dbReference type="GO" id="GO:0005634">
    <property type="term" value="C:nucleus"/>
    <property type="evidence" value="ECO:0007669"/>
    <property type="project" value="UniProtKB-SubCell"/>
</dbReference>
<evidence type="ECO:0000313" key="7">
    <source>
        <dbReference type="Proteomes" id="UP000039046"/>
    </source>
</evidence>
<dbReference type="InterPro" id="IPR036864">
    <property type="entry name" value="Zn2-C6_fun-type_DNA-bd_sf"/>
</dbReference>
<dbReference type="CDD" id="cd12148">
    <property type="entry name" value="fungal_TF_MHR"/>
    <property type="match status" value="1"/>
</dbReference>
<dbReference type="STRING" id="1531966.A0A0A1T508"/>
<dbReference type="GO" id="GO:0003677">
    <property type="term" value="F:DNA binding"/>
    <property type="evidence" value="ECO:0007669"/>
    <property type="project" value="InterPro"/>
</dbReference>
<feature type="domain" description="Zn(2)-C6 fungal-type" evidence="5">
    <location>
        <begin position="9"/>
        <end position="39"/>
    </location>
</feature>
<feature type="compositionally biased region" description="Polar residues" evidence="4">
    <location>
        <begin position="42"/>
        <end position="57"/>
    </location>
</feature>
<dbReference type="GO" id="GO:0008270">
    <property type="term" value="F:zinc ion binding"/>
    <property type="evidence" value="ECO:0007669"/>
    <property type="project" value="InterPro"/>
</dbReference>
<keyword evidence="3" id="KW-0539">Nucleus</keyword>
<dbReference type="OrthoDB" id="4236860at2759"/>
<organism evidence="6 7">
    <name type="scientific">[Torrubiella] hemipterigena</name>
    <dbReference type="NCBI Taxonomy" id="1531966"/>
    <lineage>
        <taxon>Eukaryota</taxon>
        <taxon>Fungi</taxon>
        <taxon>Dikarya</taxon>
        <taxon>Ascomycota</taxon>
        <taxon>Pezizomycotina</taxon>
        <taxon>Sordariomycetes</taxon>
        <taxon>Hypocreomycetidae</taxon>
        <taxon>Hypocreales</taxon>
        <taxon>Clavicipitaceae</taxon>
        <taxon>Clavicipitaceae incertae sedis</taxon>
        <taxon>'Torrubiella' clade</taxon>
    </lineage>
</organism>
<name>A0A0A1T508_9HYPO</name>
<dbReference type="PROSITE" id="PS50048">
    <property type="entry name" value="ZN2_CY6_FUNGAL_2"/>
    <property type="match status" value="2"/>
</dbReference>
<dbReference type="CDD" id="cd00067">
    <property type="entry name" value="GAL4"/>
    <property type="match status" value="2"/>
</dbReference>
<dbReference type="SUPFAM" id="SSF57701">
    <property type="entry name" value="Zn2/Cys6 DNA-binding domain"/>
    <property type="match status" value="2"/>
</dbReference>